<feature type="region of interest" description="Disordered" evidence="1">
    <location>
        <begin position="264"/>
        <end position="364"/>
    </location>
</feature>
<dbReference type="GeneID" id="89921631"/>
<feature type="compositionally biased region" description="Basic and acidic residues" evidence="1">
    <location>
        <begin position="287"/>
        <end position="297"/>
    </location>
</feature>
<name>A0AAV9PPD1_9PEZI</name>
<dbReference type="EMBL" id="JAVRRT010000001">
    <property type="protein sequence ID" value="KAK5175143.1"/>
    <property type="molecule type" value="Genomic_DNA"/>
</dbReference>
<comment type="caution">
    <text evidence="2">The sequence shown here is derived from an EMBL/GenBank/DDBJ whole genome shotgun (WGS) entry which is preliminary data.</text>
</comment>
<dbReference type="RefSeq" id="XP_064663781.1">
    <property type="nucleotide sequence ID" value="XM_064797547.1"/>
</dbReference>
<feature type="compositionally biased region" description="Basic residues" evidence="1">
    <location>
        <begin position="311"/>
        <end position="321"/>
    </location>
</feature>
<dbReference type="Proteomes" id="UP001337655">
    <property type="component" value="Unassembled WGS sequence"/>
</dbReference>
<reference evidence="2 3" key="1">
    <citation type="submission" date="2023-08" db="EMBL/GenBank/DDBJ databases">
        <title>Black Yeasts Isolated from many extreme environments.</title>
        <authorList>
            <person name="Coleine C."/>
            <person name="Stajich J.E."/>
            <person name="Selbmann L."/>
        </authorList>
    </citation>
    <scope>NUCLEOTIDE SEQUENCE [LARGE SCALE GENOMIC DNA]</scope>
    <source>
        <strain evidence="2 3">CCFEE 5935</strain>
    </source>
</reference>
<feature type="region of interest" description="Disordered" evidence="1">
    <location>
        <begin position="486"/>
        <end position="508"/>
    </location>
</feature>
<feature type="compositionally biased region" description="Polar residues" evidence="1">
    <location>
        <begin position="609"/>
        <end position="626"/>
    </location>
</feature>
<feature type="compositionally biased region" description="Basic and acidic residues" evidence="1">
    <location>
        <begin position="264"/>
        <end position="280"/>
    </location>
</feature>
<evidence type="ECO:0000256" key="1">
    <source>
        <dbReference type="SAM" id="MobiDB-lite"/>
    </source>
</evidence>
<feature type="compositionally biased region" description="Basic and acidic residues" evidence="1">
    <location>
        <begin position="493"/>
        <end position="508"/>
    </location>
</feature>
<feature type="compositionally biased region" description="Pro residues" evidence="1">
    <location>
        <begin position="40"/>
        <end position="51"/>
    </location>
</feature>
<evidence type="ECO:0008006" key="4">
    <source>
        <dbReference type="Google" id="ProtNLM"/>
    </source>
</evidence>
<feature type="compositionally biased region" description="Basic and acidic residues" evidence="1">
    <location>
        <begin position="65"/>
        <end position="84"/>
    </location>
</feature>
<accession>A0AAV9PPD1</accession>
<organism evidence="2 3">
    <name type="scientific">Saxophila tyrrhenica</name>
    <dbReference type="NCBI Taxonomy" id="1690608"/>
    <lineage>
        <taxon>Eukaryota</taxon>
        <taxon>Fungi</taxon>
        <taxon>Dikarya</taxon>
        <taxon>Ascomycota</taxon>
        <taxon>Pezizomycotina</taxon>
        <taxon>Dothideomycetes</taxon>
        <taxon>Dothideomycetidae</taxon>
        <taxon>Mycosphaerellales</taxon>
        <taxon>Extremaceae</taxon>
        <taxon>Saxophila</taxon>
    </lineage>
</organism>
<feature type="region of interest" description="Disordered" evidence="1">
    <location>
        <begin position="570"/>
        <end position="626"/>
    </location>
</feature>
<feature type="compositionally biased region" description="Basic and acidic residues" evidence="1">
    <location>
        <begin position="322"/>
        <end position="335"/>
    </location>
</feature>
<keyword evidence="3" id="KW-1185">Reference proteome</keyword>
<feature type="region of interest" description="Disordered" evidence="1">
    <location>
        <begin position="1"/>
        <end position="221"/>
    </location>
</feature>
<sequence length="626" mass="71078">MSGPNPYGPGAGYHAPPTNGYADEPQAPPHNSYDPHSGHPIPPGYVPPQRAPPSGDYFPPPPRQEYNEDHWDEGEPRSDYDRGYGRGPPRGYGYSCDGYEDRQNASSDPYPHDENAITPYDEERAEAEDRRGWEEEQRRRYEQRPPPPPMTDYEPRDRYYDDRRDDDRYYDRRGDSRDRYTYSDDRSSLDYRDRRDDRRRRESRTSVSKTGKDVFGGKEGQRGLSAQILGGAMGGLAGHELGGSLLKTLGGAVVGAMGAKVLENEHEKRSTRIAPRKEGAMKNAAPFKDDAVKDRRGSYPSRPPPRERSRSRTRSRRGTGRRRSDSDYSSDRDYSPSRYSPPPSRSPVNMARHKHKQTKSMGQSKHTFFREDLNATLEQFDADQKKSSTSLLLDLPTELRQAILNGIIDDDEILHADLEKEARTLSAICTTFKGDVEWVVKKWQQRKEALKPVPNGAFDAYISELLAPLASAAAAVTSRYRAKTQHRGKAWHSKAERERYGGGSKHEAIRKERKTLSSMQALSGHSTYRLSGDDTAWASKKWAVQSAAELEGIELWRKLRDEKFEGLKESHKGKWKTLSKAAREKAKTQKRRVKALEKKLKGPGPEEQGTAQVREQDRTTASTRNW</sequence>
<feature type="compositionally biased region" description="Basic and acidic residues" evidence="1">
    <location>
        <begin position="153"/>
        <end position="221"/>
    </location>
</feature>
<feature type="compositionally biased region" description="Basic and acidic residues" evidence="1">
    <location>
        <begin position="127"/>
        <end position="143"/>
    </location>
</feature>
<gene>
    <name evidence="2" type="ORF">LTR77_000280</name>
</gene>
<protein>
    <recommendedName>
        <fullName evidence="4">F-box domain-containing protein</fullName>
    </recommendedName>
</protein>
<evidence type="ECO:0000313" key="2">
    <source>
        <dbReference type="EMBL" id="KAK5175143.1"/>
    </source>
</evidence>
<evidence type="ECO:0000313" key="3">
    <source>
        <dbReference type="Proteomes" id="UP001337655"/>
    </source>
</evidence>
<dbReference type="AlphaFoldDB" id="A0AAV9PPD1"/>
<proteinExistence type="predicted"/>